<dbReference type="AlphaFoldDB" id="A0A3S4YJG8"/>
<accession>A0A3S4YJG8</accession>
<dbReference type="STRING" id="762948.HMPREF0733_11455"/>
<gene>
    <name evidence="1" type="ORF">NCTC10918_00093</name>
</gene>
<dbReference type="EMBL" id="LR134521">
    <property type="protein sequence ID" value="VEJ28855.1"/>
    <property type="molecule type" value="Genomic_DNA"/>
</dbReference>
<reference evidence="1 2" key="1">
    <citation type="submission" date="2018-12" db="EMBL/GenBank/DDBJ databases">
        <authorList>
            <consortium name="Pathogen Informatics"/>
        </authorList>
    </citation>
    <scope>NUCLEOTIDE SEQUENCE [LARGE SCALE GENOMIC DNA]</scope>
    <source>
        <strain evidence="1 2">NCTC10918</strain>
    </source>
</reference>
<organism evidence="1 2">
    <name type="scientific">Rothia dentocariosa</name>
    <dbReference type="NCBI Taxonomy" id="2047"/>
    <lineage>
        <taxon>Bacteria</taxon>
        <taxon>Bacillati</taxon>
        <taxon>Actinomycetota</taxon>
        <taxon>Actinomycetes</taxon>
        <taxon>Micrococcales</taxon>
        <taxon>Micrococcaceae</taxon>
        <taxon>Rothia</taxon>
    </lineage>
</organism>
<sequence length="437" mass="52217">MNYYEPMVFYTNKLDKTFFPVVYVREDGVLERQLELLRQAGWKIIELSCEKFLKSSGSEEDAMIVFEAIEFPDEIPRIPEDWIHEYLEDLHWLDLSQGFFFVLKDYDVFFQDQEKTDYFMAKWTAKLLQTVDNDSRYRHSWSGYADYDPPHVLYGMEVSRNHLDQVLEFFEGRAIVVPEFDEDDPGAEYPVYVKNKEDTIRSWRGMTVDPEDTEGWKSSARTEKSSRPLRSKTIIGFYTNKLDKTFFPVVYVKEDDDVLERQLEFRRKQGWKIIEFSCSALVQARTENEYFKELLEPIEYPYGMPDDPVNLIYEYMEDLHWLDLSKGVFVVLRDYDTLFRDDKGPEYLQAKWMAQILQSADNDLRYRHSWYGNGDYDPPHVLYGMEVSRNHLDQVLEYFEGRAIVIPEFDEKNPEAEHPLYLKNKDEFLETWKHENS</sequence>
<proteinExistence type="predicted"/>
<evidence type="ECO:0000313" key="1">
    <source>
        <dbReference type="EMBL" id="VEJ28855.1"/>
    </source>
</evidence>
<evidence type="ECO:0000313" key="2">
    <source>
        <dbReference type="Proteomes" id="UP000270988"/>
    </source>
</evidence>
<name>A0A3S4YJG8_9MICC</name>
<protein>
    <submittedName>
        <fullName evidence="1">Uncharacterized protein</fullName>
    </submittedName>
</protein>
<dbReference type="Proteomes" id="UP000270988">
    <property type="component" value="Chromosome"/>
</dbReference>